<dbReference type="Gene3D" id="3.20.20.70">
    <property type="entry name" value="Aldolase class I"/>
    <property type="match status" value="1"/>
</dbReference>
<dbReference type="GO" id="GO:0003849">
    <property type="term" value="F:3-deoxy-7-phosphoheptulonate synthase activity"/>
    <property type="evidence" value="ECO:0007669"/>
    <property type="project" value="UniProtKB-EC"/>
</dbReference>
<dbReference type="EC" id="2.5.1.54" evidence="3"/>
<dbReference type="Proteomes" id="UP001595758">
    <property type="component" value="Unassembled WGS sequence"/>
</dbReference>
<dbReference type="SUPFAM" id="SSF51569">
    <property type="entry name" value="Aldolase"/>
    <property type="match status" value="1"/>
</dbReference>
<accession>A0ABV8CDY0</accession>
<dbReference type="PANTHER" id="PTHR21337">
    <property type="entry name" value="PHOSPHO-2-DEHYDRO-3-DEOXYHEPTONATE ALDOLASE 1, 2"/>
    <property type="match status" value="1"/>
</dbReference>
<organism evidence="4 5">
    <name type="scientific">Legionella dresdenensis</name>
    <dbReference type="NCBI Taxonomy" id="450200"/>
    <lineage>
        <taxon>Bacteria</taxon>
        <taxon>Pseudomonadati</taxon>
        <taxon>Pseudomonadota</taxon>
        <taxon>Gammaproteobacteria</taxon>
        <taxon>Legionellales</taxon>
        <taxon>Legionellaceae</taxon>
        <taxon>Legionella</taxon>
    </lineage>
</organism>
<dbReference type="InterPro" id="IPR002480">
    <property type="entry name" value="DAHP_synth_2"/>
</dbReference>
<dbReference type="InterPro" id="IPR013785">
    <property type="entry name" value="Aldolase_TIM"/>
</dbReference>
<dbReference type="PANTHER" id="PTHR21337:SF0">
    <property type="entry name" value="PHOSPHO-2-DEHYDRO-3-DEOXYHEPTONATE ALDOLASE"/>
    <property type="match status" value="1"/>
</dbReference>
<dbReference type="EMBL" id="JBHSAB010000006">
    <property type="protein sequence ID" value="MFC3908528.1"/>
    <property type="molecule type" value="Genomic_DNA"/>
</dbReference>
<keyword evidence="2 3" id="KW-0808">Transferase</keyword>
<evidence type="ECO:0000313" key="4">
    <source>
        <dbReference type="EMBL" id="MFC3908528.1"/>
    </source>
</evidence>
<dbReference type="Pfam" id="PF01474">
    <property type="entry name" value="DAHP_synth_2"/>
    <property type="match status" value="1"/>
</dbReference>
<comment type="similarity">
    <text evidence="1 3">Belongs to the class-II DAHP synthase family.</text>
</comment>
<comment type="catalytic activity">
    <reaction evidence="3">
        <text>D-erythrose 4-phosphate + phosphoenolpyruvate + H2O = 7-phospho-2-dehydro-3-deoxy-D-arabino-heptonate + phosphate</text>
        <dbReference type="Rhea" id="RHEA:14717"/>
        <dbReference type="ChEBI" id="CHEBI:15377"/>
        <dbReference type="ChEBI" id="CHEBI:16897"/>
        <dbReference type="ChEBI" id="CHEBI:43474"/>
        <dbReference type="ChEBI" id="CHEBI:58394"/>
        <dbReference type="ChEBI" id="CHEBI:58702"/>
        <dbReference type="EC" id="2.5.1.54"/>
    </reaction>
</comment>
<gene>
    <name evidence="4" type="ORF">ACFORL_05495</name>
</gene>
<evidence type="ECO:0000256" key="3">
    <source>
        <dbReference type="RuleBase" id="RU363071"/>
    </source>
</evidence>
<keyword evidence="5" id="KW-1185">Reference proteome</keyword>
<name>A0ABV8CDY0_9GAMM</name>
<reference evidence="5" key="1">
    <citation type="journal article" date="2019" name="Int. J. Syst. Evol. Microbiol.">
        <title>The Global Catalogue of Microorganisms (GCM) 10K type strain sequencing project: providing services to taxonomists for standard genome sequencing and annotation.</title>
        <authorList>
            <consortium name="The Broad Institute Genomics Platform"/>
            <consortium name="The Broad Institute Genome Sequencing Center for Infectious Disease"/>
            <person name="Wu L."/>
            <person name="Ma J."/>
        </authorList>
    </citation>
    <scope>NUCLEOTIDE SEQUENCE [LARGE SCALE GENOMIC DNA]</scope>
    <source>
        <strain evidence="5">CCUG 59858</strain>
    </source>
</reference>
<comment type="caution">
    <text evidence="4">The sequence shown here is derived from an EMBL/GenBank/DDBJ whole genome shotgun (WGS) entry which is preliminary data.</text>
</comment>
<dbReference type="NCBIfam" id="TIGR01358">
    <property type="entry name" value="DAHP_synth_II"/>
    <property type="match status" value="1"/>
</dbReference>
<evidence type="ECO:0000313" key="5">
    <source>
        <dbReference type="Proteomes" id="UP001595758"/>
    </source>
</evidence>
<proteinExistence type="inferred from homology"/>
<evidence type="ECO:0000256" key="1">
    <source>
        <dbReference type="ARBA" id="ARBA00008911"/>
    </source>
</evidence>
<protein>
    <recommendedName>
        <fullName evidence="3">Phospho-2-dehydro-3-deoxyheptonate aldolase</fullName>
        <ecNumber evidence="3">2.5.1.54</ecNumber>
    </recommendedName>
</protein>
<dbReference type="RefSeq" id="WP_382341901.1">
    <property type="nucleotide sequence ID" value="NZ_JBHSAB010000006.1"/>
</dbReference>
<sequence length="444" mass="50010">MHKWTPTSWQQFSYQQAAQYPDQNQLARVVDQLSHLPPLVTHDEIKSLKKSIALAGRGEAFILQGGDCAESFQDCRSEIISNKIKIILQMSLILLYGMRKPIIRVGRIAGQYAKPRSSDLETIDGVTLPSYRGDLVNSPQFDEQSRIPNPKLLLKGYSHAAMTLNYIRALVTGGFADLNHPQQWDLSFVEHSPQAEEYNAIVDSIADSLEFLESIDGIRNSSISKVDFYTSHEALHLHYEQALTRQANGEHWYDLSTHLPWIGMRTAQLDSAHLEFLRGIQNPVGIKVGPTATPEWLNQILDAINPDREEGRVLLITRLGAKQIANLLPELIKTVQDSKIPVTWSCDPMHGNTETTTDGIKTRHFDNILSELQQAVTIHRQMGSYLGGVHFELTGDNVTECIGGARGLNEQDLKHAYHSLVDPRLNYEQSLEMAIQLSREFKQK</sequence>
<evidence type="ECO:0000256" key="2">
    <source>
        <dbReference type="ARBA" id="ARBA00022679"/>
    </source>
</evidence>